<keyword evidence="4" id="KW-0967">Endosome</keyword>
<evidence type="ECO:0000256" key="1">
    <source>
        <dbReference type="ARBA" id="ARBA00004608"/>
    </source>
</evidence>
<keyword evidence="5" id="KW-0653">Protein transport</keyword>
<organism evidence="8">
    <name type="scientific">Proboscia inermis</name>
    <dbReference type="NCBI Taxonomy" id="420281"/>
    <lineage>
        <taxon>Eukaryota</taxon>
        <taxon>Sar</taxon>
        <taxon>Stramenopiles</taxon>
        <taxon>Ochrophyta</taxon>
        <taxon>Bacillariophyta</taxon>
        <taxon>Coscinodiscophyceae</taxon>
        <taxon>Rhizosoleniophycidae</taxon>
        <taxon>Rhizosoleniales</taxon>
        <taxon>Rhizosoleniaceae</taxon>
        <taxon>Proboscia</taxon>
    </lineage>
</organism>
<dbReference type="EMBL" id="HBEL01051085">
    <property type="protein sequence ID" value="CAD8427278.1"/>
    <property type="molecule type" value="Transcribed_RNA"/>
</dbReference>
<dbReference type="PANTHER" id="PTHR22761:SF5">
    <property type="entry name" value="CHARGED MULTIVESICULAR BODY PROTEIN 6"/>
    <property type="match status" value="1"/>
</dbReference>
<evidence type="ECO:0000256" key="3">
    <source>
        <dbReference type="ARBA" id="ARBA00022448"/>
    </source>
</evidence>
<evidence type="ECO:0000256" key="7">
    <source>
        <dbReference type="SAM" id="MobiDB-lite"/>
    </source>
</evidence>
<evidence type="ECO:0008006" key="9">
    <source>
        <dbReference type="Google" id="ProtNLM"/>
    </source>
</evidence>
<gene>
    <name evidence="8" type="ORF">PINE0816_LOCUS23443</name>
</gene>
<keyword evidence="3" id="KW-0813">Transport</keyword>
<keyword evidence="6" id="KW-0472">Membrane</keyword>
<dbReference type="GO" id="GO:0000815">
    <property type="term" value="C:ESCRT III complex"/>
    <property type="evidence" value="ECO:0007669"/>
    <property type="project" value="TreeGrafter"/>
</dbReference>
<evidence type="ECO:0000256" key="2">
    <source>
        <dbReference type="ARBA" id="ARBA00006190"/>
    </source>
</evidence>
<accession>A0A7S0CM05</accession>
<evidence type="ECO:0000256" key="5">
    <source>
        <dbReference type="ARBA" id="ARBA00022927"/>
    </source>
</evidence>
<dbReference type="GO" id="GO:0006900">
    <property type="term" value="P:vesicle budding from membrane"/>
    <property type="evidence" value="ECO:0007669"/>
    <property type="project" value="TreeGrafter"/>
</dbReference>
<dbReference type="GO" id="GO:0032511">
    <property type="term" value="P:late endosome to vacuole transport via multivesicular body sorting pathway"/>
    <property type="evidence" value="ECO:0007669"/>
    <property type="project" value="TreeGrafter"/>
</dbReference>
<sequence length="217" mass="24397">MGSVFSSKNHEPKKKIQSGGSITPTDRAILDLKNSRDRLNRYRNKLDLDSAKLRLKATKYNADGNKTKALALLRLRKHKVNETEKVEEQLLNVLQMVDTIQSTQNDMEIVKAMKVGKNSLDRLHQEMSVDDVVEMMDQVAEGIETENEINRILSEQVGVNSADENDILEAELEELMASENSAIQQNLPIVPDTELPELASKKITTAQIQSERVMVPS</sequence>
<dbReference type="InterPro" id="IPR005024">
    <property type="entry name" value="Snf7_fam"/>
</dbReference>
<evidence type="ECO:0000256" key="6">
    <source>
        <dbReference type="ARBA" id="ARBA00023136"/>
    </source>
</evidence>
<feature type="region of interest" description="Disordered" evidence="7">
    <location>
        <begin position="1"/>
        <end position="22"/>
    </location>
</feature>
<dbReference type="Gene3D" id="6.10.140.1230">
    <property type="match status" value="1"/>
</dbReference>
<dbReference type="PANTHER" id="PTHR22761">
    <property type="entry name" value="CHARGED MULTIVESICULAR BODY PROTEIN"/>
    <property type="match status" value="1"/>
</dbReference>
<comment type="subcellular location">
    <subcellularLocation>
        <location evidence="1">Endosome membrane</location>
    </subcellularLocation>
</comment>
<comment type="similarity">
    <text evidence="2">Belongs to the SNF7 family.</text>
</comment>
<dbReference type="GO" id="GO:0015031">
    <property type="term" value="P:protein transport"/>
    <property type="evidence" value="ECO:0007669"/>
    <property type="project" value="UniProtKB-KW"/>
</dbReference>
<protein>
    <recommendedName>
        <fullName evidence="9">Charged multivesicular body protein 6</fullName>
    </recommendedName>
</protein>
<evidence type="ECO:0000256" key="4">
    <source>
        <dbReference type="ARBA" id="ARBA00022753"/>
    </source>
</evidence>
<name>A0A7S0CM05_9STRA</name>
<dbReference type="GO" id="GO:0005771">
    <property type="term" value="C:multivesicular body"/>
    <property type="evidence" value="ECO:0007669"/>
    <property type="project" value="TreeGrafter"/>
</dbReference>
<dbReference type="AlphaFoldDB" id="A0A7S0CM05"/>
<proteinExistence type="inferred from homology"/>
<reference evidence="8" key="1">
    <citation type="submission" date="2021-01" db="EMBL/GenBank/DDBJ databases">
        <authorList>
            <person name="Corre E."/>
            <person name="Pelletier E."/>
            <person name="Niang G."/>
            <person name="Scheremetjew M."/>
            <person name="Finn R."/>
            <person name="Kale V."/>
            <person name="Holt S."/>
            <person name="Cochrane G."/>
            <person name="Meng A."/>
            <person name="Brown T."/>
            <person name="Cohen L."/>
        </authorList>
    </citation>
    <scope>NUCLEOTIDE SEQUENCE</scope>
    <source>
        <strain evidence="8">CCAP1064/1</strain>
    </source>
</reference>
<evidence type="ECO:0000313" key="8">
    <source>
        <dbReference type="EMBL" id="CAD8427278.1"/>
    </source>
</evidence>
<dbReference type="Pfam" id="PF03357">
    <property type="entry name" value="Snf7"/>
    <property type="match status" value="1"/>
</dbReference>